<keyword evidence="3 7" id="KW-0812">Transmembrane</keyword>
<feature type="transmembrane region" description="Helical" evidence="7">
    <location>
        <begin position="287"/>
        <end position="312"/>
    </location>
</feature>
<dbReference type="AlphaFoldDB" id="A0A4T0GR47"/>
<dbReference type="Pfam" id="PF05739">
    <property type="entry name" value="SNARE"/>
    <property type="match status" value="1"/>
</dbReference>
<dbReference type="GO" id="GO:0005484">
    <property type="term" value="F:SNAP receptor activity"/>
    <property type="evidence" value="ECO:0007669"/>
    <property type="project" value="TreeGrafter"/>
</dbReference>
<evidence type="ECO:0000256" key="5">
    <source>
        <dbReference type="ARBA" id="ARBA00023054"/>
    </source>
</evidence>
<evidence type="ECO:0000313" key="10">
    <source>
        <dbReference type="Proteomes" id="UP000306954"/>
    </source>
</evidence>
<evidence type="ECO:0000256" key="1">
    <source>
        <dbReference type="ARBA" id="ARBA00004211"/>
    </source>
</evidence>
<keyword evidence="5" id="KW-0175">Coiled coil</keyword>
<dbReference type="Proteomes" id="UP000306954">
    <property type="component" value="Unassembled WGS sequence"/>
</dbReference>
<dbReference type="Pfam" id="PF00804">
    <property type="entry name" value="Syntaxin"/>
    <property type="match status" value="1"/>
</dbReference>
<evidence type="ECO:0000256" key="3">
    <source>
        <dbReference type="ARBA" id="ARBA00022692"/>
    </source>
</evidence>
<dbReference type="InterPro" id="IPR000727">
    <property type="entry name" value="T_SNARE_dom"/>
</dbReference>
<proteinExistence type="inferred from homology"/>
<sequence length="329" mass="37007">MARDRLAALRAQQNAGGGSYDQFQQHSYSTPQYEMDDVSSTKNISTIGDMSSFFNKISDIQSSLAGLQGNISQIGQLHNQSLNNMDEKAQDRVHAELESLVSHTSKLTNKIKTEIKSLEKENASGQVPTNDINVRRTQIASVKGKFLETIQDYQKVEQTSRSKQKQRIERQYRIVKPDANPDEIEQAVDSPDNQIFSQALLQSNRYGDAKSAYREVQDRHEDIKKIERTLTELAQLFNDMSILVEQQDDTLQNIHASAEETNKDMELGLLQTERAVKSARAARRKRWICFWITIVSCAIIAVVLGCGIYFGAVRPAQRNEGPVASVTQA</sequence>
<comment type="subcellular location">
    <subcellularLocation>
        <location evidence="1">Membrane</location>
        <topology evidence="1">Single-pass type IV membrane protein</topology>
    </subcellularLocation>
</comment>
<comment type="caution">
    <text evidence="9">The sequence shown here is derived from an EMBL/GenBank/DDBJ whole genome shotgun (WGS) entry which is preliminary data.</text>
</comment>
<dbReference type="GO" id="GO:0006906">
    <property type="term" value="P:vesicle fusion"/>
    <property type="evidence" value="ECO:0007669"/>
    <property type="project" value="TreeGrafter"/>
</dbReference>
<dbReference type="SMART" id="SM00397">
    <property type="entry name" value="t_SNARE"/>
    <property type="match status" value="1"/>
</dbReference>
<dbReference type="Gene3D" id="1.20.58.70">
    <property type="match status" value="1"/>
</dbReference>
<dbReference type="PANTHER" id="PTHR19957:SF307">
    <property type="entry name" value="PROTEIN SSO1-RELATED"/>
    <property type="match status" value="1"/>
</dbReference>
<gene>
    <name evidence="9" type="ORF">E3P90_02874</name>
</gene>
<reference evidence="9 10" key="1">
    <citation type="submission" date="2019-03" db="EMBL/GenBank/DDBJ databases">
        <title>Sequencing 23 genomes of Wallemia ichthyophaga.</title>
        <authorList>
            <person name="Gostincar C."/>
        </authorList>
    </citation>
    <scope>NUCLEOTIDE SEQUENCE [LARGE SCALE GENOMIC DNA]</scope>
    <source>
        <strain evidence="9 10">EXF-8621</strain>
    </source>
</reference>
<evidence type="ECO:0000256" key="2">
    <source>
        <dbReference type="ARBA" id="ARBA00009063"/>
    </source>
</evidence>
<dbReference type="InterPro" id="IPR006011">
    <property type="entry name" value="Syntaxin_N"/>
</dbReference>
<keyword evidence="6 7" id="KW-0472">Membrane</keyword>
<dbReference type="FunFam" id="1.20.58.70:FF:000008">
    <property type="entry name" value="Syntaxin family protein"/>
    <property type="match status" value="1"/>
</dbReference>
<dbReference type="SMART" id="SM00503">
    <property type="entry name" value="SynN"/>
    <property type="match status" value="1"/>
</dbReference>
<dbReference type="PANTHER" id="PTHR19957">
    <property type="entry name" value="SYNTAXIN"/>
    <property type="match status" value="1"/>
</dbReference>
<dbReference type="SUPFAM" id="SSF47661">
    <property type="entry name" value="t-snare proteins"/>
    <property type="match status" value="1"/>
</dbReference>
<dbReference type="InterPro" id="IPR045242">
    <property type="entry name" value="Syntaxin"/>
</dbReference>
<evidence type="ECO:0000256" key="6">
    <source>
        <dbReference type="ARBA" id="ARBA00023136"/>
    </source>
</evidence>
<dbReference type="GO" id="GO:0000149">
    <property type="term" value="F:SNARE binding"/>
    <property type="evidence" value="ECO:0007669"/>
    <property type="project" value="TreeGrafter"/>
</dbReference>
<dbReference type="CDD" id="cd00179">
    <property type="entry name" value="SynN"/>
    <property type="match status" value="1"/>
</dbReference>
<keyword evidence="4 7" id="KW-1133">Transmembrane helix</keyword>
<dbReference type="EMBL" id="SPOF01000031">
    <property type="protein sequence ID" value="TIB10409.1"/>
    <property type="molecule type" value="Genomic_DNA"/>
</dbReference>
<dbReference type="GO" id="GO:0048278">
    <property type="term" value="P:vesicle docking"/>
    <property type="evidence" value="ECO:0007669"/>
    <property type="project" value="TreeGrafter"/>
</dbReference>
<evidence type="ECO:0000256" key="4">
    <source>
        <dbReference type="ARBA" id="ARBA00022989"/>
    </source>
</evidence>
<dbReference type="GO" id="GO:0006886">
    <property type="term" value="P:intracellular protein transport"/>
    <property type="evidence" value="ECO:0007669"/>
    <property type="project" value="TreeGrafter"/>
</dbReference>
<name>A0A4T0GR47_WALIC</name>
<dbReference type="GO" id="GO:0031201">
    <property type="term" value="C:SNARE complex"/>
    <property type="evidence" value="ECO:0007669"/>
    <property type="project" value="TreeGrafter"/>
</dbReference>
<accession>A0A4T0GR47</accession>
<evidence type="ECO:0000313" key="9">
    <source>
        <dbReference type="EMBL" id="TIB10409.1"/>
    </source>
</evidence>
<feature type="domain" description="T-SNARE coiled-coil homology" evidence="8">
    <location>
        <begin position="213"/>
        <end position="275"/>
    </location>
</feature>
<dbReference type="GO" id="GO:0012505">
    <property type="term" value="C:endomembrane system"/>
    <property type="evidence" value="ECO:0007669"/>
    <property type="project" value="TreeGrafter"/>
</dbReference>
<organism evidence="9 10">
    <name type="scientific">Wallemia ichthyophaga</name>
    <dbReference type="NCBI Taxonomy" id="245174"/>
    <lineage>
        <taxon>Eukaryota</taxon>
        <taxon>Fungi</taxon>
        <taxon>Dikarya</taxon>
        <taxon>Basidiomycota</taxon>
        <taxon>Wallemiomycotina</taxon>
        <taxon>Wallemiomycetes</taxon>
        <taxon>Wallemiales</taxon>
        <taxon>Wallemiaceae</taxon>
        <taxon>Wallemia</taxon>
    </lineage>
</organism>
<dbReference type="GO" id="GO:0006887">
    <property type="term" value="P:exocytosis"/>
    <property type="evidence" value="ECO:0007669"/>
    <property type="project" value="TreeGrafter"/>
</dbReference>
<dbReference type="GO" id="GO:0005886">
    <property type="term" value="C:plasma membrane"/>
    <property type="evidence" value="ECO:0007669"/>
    <property type="project" value="TreeGrafter"/>
</dbReference>
<evidence type="ECO:0000259" key="8">
    <source>
        <dbReference type="PROSITE" id="PS50192"/>
    </source>
</evidence>
<evidence type="ECO:0000256" key="7">
    <source>
        <dbReference type="SAM" id="Phobius"/>
    </source>
</evidence>
<dbReference type="InterPro" id="IPR010989">
    <property type="entry name" value="SNARE"/>
</dbReference>
<comment type="similarity">
    <text evidence="2">Belongs to the syntaxin family.</text>
</comment>
<protein>
    <recommendedName>
        <fullName evidence="8">t-SNARE coiled-coil homology domain-containing protein</fullName>
    </recommendedName>
</protein>
<dbReference type="CDD" id="cd15849">
    <property type="entry name" value="SNARE_Sso1"/>
    <property type="match status" value="1"/>
</dbReference>
<dbReference type="PROSITE" id="PS50192">
    <property type="entry name" value="T_SNARE"/>
    <property type="match status" value="1"/>
</dbReference>
<dbReference type="OMA" id="RWICFIL"/>